<gene>
    <name evidence="1" type="ORF">NCTC12998_05173</name>
</gene>
<dbReference type="InterPro" id="IPR023346">
    <property type="entry name" value="Lysozyme-like_dom_sf"/>
</dbReference>
<accession>A0A485BYT6</accession>
<protein>
    <submittedName>
        <fullName evidence="1">Penicillin-binding protein 1C</fullName>
    </submittedName>
</protein>
<reference evidence="1 2" key="1">
    <citation type="submission" date="2019-03" db="EMBL/GenBank/DDBJ databases">
        <authorList>
            <consortium name="Pathogen Informatics"/>
        </authorList>
    </citation>
    <scope>NUCLEOTIDE SEQUENCE [LARGE SCALE GENOMIC DNA]</scope>
    <source>
        <strain evidence="1 2">NCTC12998</strain>
    </source>
</reference>
<dbReference type="Gene3D" id="1.10.3810.10">
    <property type="entry name" value="Biosynthetic peptidoglycan transglycosylase-like"/>
    <property type="match status" value="1"/>
</dbReference>
<organism evidence="1 2">
    <name type="scientific">Raoultella planticola</name>
    <name type="common">Klebsiella planticola</name>
    <dbReference type="NCBI Taxonomy" id="575"/>
    <lineage>
        <taxon>Bacteria</taxon>
        <taxon>Pseudomonadati</taxon>
        <taxon>Pseudomonadota</taxon>
        <taxon>Gammaproteobacteria</taxon>
        <taxon>Enterobacterales</taxon>
        <taxon>Enterobacteriaceae</taxon>
        <taxon>Klebsiella/Raoultella group</taxon>
        <taxon>Raoultella</taxon>
    </lineage>
</organism>
<proteinExistence type="predicted"/>
<name>A0A485BYT6_RAOPL</name>
<sequence>MAKRPCWRWLPQAPSRLRPDRWPLRAQAARDKVLARMRSQGVWSDKAVQEAIEEPVWLFPRQMPQLAPLFSPSATGEQP</sequence>
<dbReference type="AlphaFoldDB" id="A0A485BYT6"/>
<evidence type="ECO:0000313" key="1">
    <source>
        <dbReference type="EMBL" id="VFS78430.1"/>
    </source>
</evidence>
<evidence type="ECO:0000313" key="2">
    <source>
        <dbReference type="Proteomes" id="UP000345637"/>
    </source>
</evidence>
<dbReference type="SUPFAM" id="SSF53955">
    <property type="entry name" value="Lysozyme-like"/>
    <property type="match status" value="1"/>
</dbReference>
<dbReference type="InterPro" id="IPR036950">
    <property type="entry name" value="PBP_transglycosylase"/>
</dbReference>
<dbReference type="EMBL" id="CAADJE010000025">
    <property type="protein sequence ID" value="VFS78430.1"/>
    <property type="molecule type" value="Genomic_DNA"/>
</dbReference>
<dbReference type="Proteomes" id="UP000345637">
    <property type="component" value="Unassembled WGS sequence"/>
</dbReference>